<sequence>MARWLSFFAEYNFQVEYKPGRLNVVADALSRRPDYAVQEADANAVGVVRTTTPSSSLLDEVKAAYAHDADAKQLLDAVDDNADRIVVPDDHELKLKITVDVQQAVLWIIESWNALLPSVFSNCWKKTGLLDYYTCEYAEPGVEDDIVNELAEMLTRLHPSNPMSVEELLNPPDENILADEPTDEDFCRVESSERENGCGQDVGDGGIEDEESTSSTYPTPENLSTEELKERLQWIAQLFVTAGAMGVRSRDVIGLRTMQRVFREELACRQGHKQQKSMLDFFGRPAPNGP</sequence>
<dbReference type="Proteomes" id="UP000005238">
    <property type="component" value="Unassembled WGS sequence"/>
</dbReference>
<dbReference type="EnsemblProtists" id="Phyra87881">
    <property type="protein sequence ID" value="Phyra87881"/>
    <property type="gene ID" value="Phyra87881"/>
</dbReference>
<reference evidence="2" key="2">
    <citation type="submission" date="2015-06" db="UniProtKB">
        <authorList>
            <consortium name="EnsemblProtists"/>
        </authorList>
    </citation>
    <scope>IDENTIFICATION</scope>
    <source>
        <strain evidence="2">Pr102</strain>
    </source>
</reference>
<reference evidence="3" key="1">
    <citation type="journal article" date="2006" name="Science">
        <title>Phytophthora genome sequences uncover evolutionary origins and mechanisms of pathogenesis.</title>
        <authorList>
            <person name="Tyler B.M."/>
            <person name="Tripathy S."/>
            <person name="Zhang X."/>
            <person name="Dehal P."/>
            <person name="Jiang R.H."/>
            <person name="Aerts A."/>
            <person name="Arredondo F.D."/>
            <person name="Baxter L."/>
            <person name="Bensasson D."/>
            <person name="Beynon J.L."/>
            <person name="Chapman J."/>
            <person name="Damasceno C.M."/>
            <person name="Dorrance A.E."/>
            <person name="Dou D."/>
            <person name="Dickerman A.W."/>
            <person name="Dubchak I.L."/>
            <person name="Garbelotto M."/>
            <person name="Gijzen M."/>
            <person name="Gordon S.G."/>
            <person name="Govers F."/>
            <person name="Grunwald N.J."/>
            <person name="Huang W."/>
            <person name="Ivors K.L."/>
            <person name="Jones R.W."/>
            <person name="Kamoun S."/>
            <person name="Krampis K."/>
            <person name="Lamour K.H."/>
            <person name="Lee M.K."/>
            <person name="McDonald W.H."/>
            <person name="Medina M."/>
            <person name="Meijer H.J."/>
            <person name="Nordberg E.K."/>
            <person name="Maclean D.J."/>
            <person name="Ospina-Giraldo M.D."/>
            <person name="Morris P.F."/>
            <person name="Phuntumart V."/>
            <person name="Putnam N.H."/>
            <person name="Rash S."/>
            <person name="Rose J.K."/>
            <person name="Sakihama Y."/>
            <person name="Salamov A.A."/>
            <person name="Savidor A."/>
            <person name="Scheuring C.F."/>
            <person name="Smith B.M."/>
            <person name="Sobral B.W."/>
            <person name="Terry A."/>
            <person name="Torto-Alalibo T.A."/>
            <person name="Win J."/>
            <person name="Xu Z."/>
            <person name="Zhang H."/>
            <person name="Grigoriev I.V."/>
            <person name="Rokhsar D.S."/>
            <person name="Boore J.L."/>
        </authorList>
    </citation>
    <scope>NUCLEOTIDE SEQUENCE [LARGE SCALE GENOMIC DNA]</scope>
    <source>
        <strain evidence="3">Pr102</strain>
    </source>
</reference>
<dbReference type="OMA" id="XRSTWIE"/>
<dbReference type="PANTHER" id="PTHR34072:SF56">
    <property type="entry name" value="REVERSE TRANSCRIPTASE_RETROTRANSPOSON-DERIVED PROTEIN RNASE H-LIKE DOMAIN-CONTAINING PROTEIN"/>
    <property type="match status" value="1"/>
</dbReference>
<dbReference type="HOGENOM" id="CLU_961295_0_0_1"/>
<keyword evidence="3" id="KW-1185">Reference proteome</keyword>
<dbReference type="VEuPathDB" id="FungiDB:KRP22_9559"/>
<evidence type="ECO:0000256" key="1">
    <source>
        <dbReference type="SAM" id="MobiDB-lite"/>
    </source>
</evidence>
<evidence type="ECO:0000313" key="3">
    <source>
        <dbReference type="Proteomes" id="UP000005238"/>
    </source>
</evidence>
<feature type="compositionally biased region" description="Polar residues" evidence="1">
    <location>
        <begin position="213"/>
        <end position="225"/>
    </location>
</feature>
<accession>H3HAF7</accession>
<proteinExistence type="predicted"/>
<dbReference type="AlphaFoldDB" id="H3HAF7"/>
<evidence type="ECO:0008006" key="4">
    <source>
        <dbReference type="Google" id="ProtNLM"/>
    </source>
</evidence>
<feature type="region of interest" description="Disordered" evidence="1">
    <location>
        <begin position="190"/>
        <end position="225"/>
    </location>
</feature>
<evidence type="ECO:0000313" key="2">
    <source>
        <dbReference type="EnsemblProtists" id="Phyra87881"/>
    </source>
</evidence>
<name>H3HAF7_PHYRM</name>
<protein>
    <recommendedName>
        <fullName evidence="4">Reverse transcriptase RNase H-like domain-containing protein</fullName>
    </recommendedName>
</protein>
<dbReference type="EMBL" id="DS568482">
    <property type="status" value="NOT_ANNOTATED_CDS"/>
    <property type="molecule type" value="Genomic_DNA"/>
</dbReference>
<dbReference type="InParanoid" id="H3HAF7"/>
<organism evidence="2 3">
    <name type="scientific">Phytophthora ramorum</name>
    <name type="common">Sudden oak death agent</name>
    <dbReference type="NCBI Taxonomy" id="164328"/>
    <lineage>
        <taxon>Eukaryota</taxon>
        <taxon>Sar</taxon>
        <taxon>Stramenopiles</taxon>
        <taxon>Oomycota</taxon>
        <taxon>Peronosporomycetes</taxon>
        <taxon>Peronosporales</taxon>
        <taxon>Peronosporaceae</taxon>
        <taxon>Phytophthora</taxon>
    </lineage>
</organism>
<dbReference type="PANTHER" id="PTHR34072">
    <property type="entry name" value="ENZYMATIC POLYPROTEIN-RELATED"/>
    <property type="match status" value="1"/>
</dbReference>